<evidence type="ECO:0000259" key="2">
    <source>
        <dbReference type="Pfam" id="PF13648"/>
    </source>
</evidence>
<proteinExistence type="predicted"/>
<dbReference type="Pfam" id="PF13648">
    <property type="entry name" value="Lipocalin_4"/>
    <property type="match status" value="1"/>
</dbReference>
<feature type="chain" id="PRO_5046176726" description="Lipocalin-like domain-containing protein" evidence="1">
    <location>
        <begin position="26"/>
        <end position="157"/>
    </location>
</feature>
<feature type="signal peptide" evidence="1">
    <location>
        <begin position="1"/>
        <end position="25"/>
    </location>
</feature>
<sequence length="157" mass="16998">MKNLLSLRKFIVLLVLSSLSMTVMNCSKSDADTPTAQIVGTWKITNIFVKEGNAAEEDQMPLLLFFLPCIKDITFTFKSNGELAGSVPKECQSTADDFIGANGTAKYEVKDNKLTITDTDGTATTEDISFSGSQMTWTSSETSGGVVTTTKVVFTKQ</sequence>
<evidence type="ECO:0000313" key="4">
    <source>
        <dbReference type="Proteomes" id="UP000837932"/>
    </source>
</evidence>
<keyword evidence="1" id="KW-0732">Signal</keyword>
<gene>
    <name evidence="3" type="ORF">EMA8858_02490</name>
</gene>
<comment type="caution">
    <text evidence="3">The sequence shown here is derived from an EMBL/GenBank/DDBJ whole genome shotgun (WGS) entry which is preliminary data.</text>
</comment>
<name>A0ABN8EUT6_9BACT</name>
<dbReference type="InterPro" id="IPR024311">
    <property type="entry name" value="Lipocalin-like"/>
</dbReference>
<protein>
    <recommendedName>
        <fullName evidence="2">Lipocalin-like domain-containing protein</fullName>
    </recommendedName>
</protein>
<dbReference type="EMBL" id="CAKLPY010000002">
    <property type="protein sequence ID" value="CAH0996358.1"/>
    <property type="molecule type" value="Genomic_DNA"/>
</dbReference>
<accession>A0ABN8EUT6</accession>
<keyword evidence="4" id="KW-1185">Reference proteome</keyword>
<evidence type="ECO:0000313" key="3">
    <source>
        <dbReference type="EMBL" id="CAH0996358.1"/>
    </source>
</evidence>
<dbReference type="Proteomes" id="UP000837932">
    <property type="component" value="Unassembled WGS sequence"/>
</dbReference>
<evidence type="ECO:0000256" key="1">
    <source>
        <dbReference type="SAM" id="SignalP"/>
    </source>
</evidence>
<reference evidence="3" key="1">
    <citation type="submission" date="2021-12" db="EMBL/GenBank/DDBJ databases">
        <authorList>
            <person name="Rodrigo-Torres L."/>
            <person name="Arahal R. D."/>
            <person name="Lucena T."/>
        </authorList>
    </citation>
    <scope>NUCLEOTIDE SEQUENCE</scope>
    <source>
        <strain evidence="3">CECT 8858</strain>
    </source>
</reference>
<feature type="domain" description="Lipocalin-like" evidence="2">
    <location>
        <begin position="38"/>
        <end position="137"/>
    </location>
</feature>
<dbReference type="RefSeq" id="WP_238806918.1">
    <property type="nucleotide sequence ID" value="NZ_CAKLPY010000002.1"/>
</dbReference>
<organism evidence="3 4">
    <name type="scientific">Emticicia aquatica</name>
    <dbReference type="NCBI Taxonomy" id="1681835"/>
    <lineage>
        <taxon>Bacteria</taxon>
        <taxon>Pseudomonadati</taxon>
        <taxon>Bacteroidota</taxon>
        <taxon>Cytophagia</taxon>
        <taxon>Cytophagales</taxon>
        <taxon>Leadbetterellaceae</taxon>
        <taxon>Emticicia</taxon>
    </lineage>
</organism>